<accession>A0ABT0RUN4</accession>
<dbReference type="RefSeq" id="WP_249904124.1">
    <property type="nucleotide sequence ID" value="NZ_JAMGBA010000002.1"/>
</dbReference>
<dbReference type="EMBL" id="JAMGBA010000002">
    <property type="protein sequence ID" value="MCL6698733.1"/>
    <property type="molecule type" value="Genomic_DNA"/>
</dbReference>
<comment type="caution">
    <text evidence="1">The sequence shown here is derived from an EMBL/GenBank/DDBJ whole genome shotgun (WGS) entry which is preliminary data.</text>
</comment>
<sequence length="150" mass="14871">MTRILAAAALLLVAACGQHEGHDVAANEAAEAPAAPAAADSVPSLDGDWSVASIDGKPVGSGSMTASFSGGKANIASGCVRRGLTYTQKRNVVSFAVDPGGSANCEGRGTSAEHEAAYAALQGATIAIFGKEGKEANLSGTGGNLALERR</sequence>
<evidence type="ECO:0000313" key="1">
    <source>
        <dbReference type="EMBL" id="MCL6698733.1"/>
    </source>
</evidence>
<evidence type="ECO:0008006" key="3">
    <source>
        <dbReference type="Google" id="ProtNLM"/>
    </source>
</evidence>
<dbReference type="PROSITE" id="PS51257">
    <property type="entry name" value="PROKAR_LIPOPROTEIN"/>
    <property type="match status" value="1"/>
</dbReference>
<gene>
    <name evidence="1" type="ORF">LZ496_08065</name>
</gene>
<dbReference type="Proteomes" id="UP001203410">
    <property type="component" value="Unassembled WGS sequence"/>
</dbReference>
<reference evidence="1 2" key="1">
    <citation type="submission" date="2022-05" db="EMBL/GenBank/DDBJ databases">
        <authorList>
            <person name="Jo J.-H."/>
            <person name="Im W.-T."/>
        </authorList>
    </citation>
    <scope>NUCLEOTIDE SEQUENCE [LARGE SCALE GENOMIC DNA]</scope>
    <source>
        <strain evidence="1 2">NSE70-1</strain>
    </source>
</reference>
<protein>
    <recommendedName>
        <fullName evidence="3">META domain-containing protein</fullName>
    </recommendedName>
</protein>
<organism evidence="1 2">
    <name type="scientific">Sphingomonas caseinilyticus</name>
    <dbReference type="NCBI Taxonomy" id="2908205"/>
    <lineage>
        <taxon>Bacteria</taxon>
        <taxon>Pseudomonadati</taxon>
        <taxon>Pseudomonadota</taxon>
        <taxon>Alphaproteobacteria</taxon>
        <taxon>Sphingomonadales</taxon>
        <taxon>Sphingomonadaceae</taxon>
        <taxon>Sphingomonas</taxon>
    </lineage>
</organism>
<name>A0ABT0RUN4_9SPHN</name>
<proteinExistence type="predicted"/>
<evidence type="ECO:0000313" key="2">
    <source>
        <dbReference type="Proteomes" id="UP001203410"/>
    </source>
</evidence>
<keyword evidence="2" id="KW-1185">Reference proteome</keyword>